<reference evidence="10 11" key="1">
    <citation type="submission" date="2020-08" db="EMBL/GenBank/DDBJ databases">
        <authorList>
            <person name="Newling K."/>
            <person name="Davey J."/>
            <person name="Forrester S."/>
        </authorList>
    </citation>
    <scope>NUCLEOTIDE SEQUENCE [LARGE SCALE GENOMIC DNA]</scope>
    <source>
        <strain evidence="11">Crithidia deanei Carvalho (ATCC PRA-265)</strain>
    </source>
</reference>
<dbReference type="NCBIfam" id="TIGR00231">
    <property type="entry name" value="small_GTP"/>
    <property type="match status" value="1"/>
</dbReference>
<sequence length="186" mass="20966">MGLLSIIRKTKRKEREMRILMLGLDNAGKTTCVKKFCGKETNSISPTLGFQITAFTFNGCTLNVWDVGGQQSLRSYWRNYFESTDGLIWVVDSNDAVRLRDCKEELHALLQEERLAGASLLIFLNKIDIPTALSPSEIEEILDVDTIRKGKRHVHLCSCSARTGEGLLEGMTWIVSDVSNRMYFSA</sequence>
<dbReference type="GO" id="GO:0016301">
    <property type="term" value="F:kinase activity"/>
    <property type="evidence" value="ECO:0007669"/>
    <property type="project" value="UniProtKB-KW"/>
</dbReference>
<comment type="similarity">
    <text evidence="1 9">Belongs to the small GTPase superfamily. Arf family.</text>
</comment>
<dbReference type="InterPro" id="IPR006689">
    <property type="entry name" value="Small_GTPase_ARF/SAR"/>
</dbReference>
<evidence type="ECO:0000256" key="5">
    <source>
        <dbReference type="ARBA" id="ARBA00023288"/>
    </source>
</evidence>
<dbReference type="SMART" id="SM00178">
    <property type="entry name" value="SAR"/>
    <property type="match status" value="1"/>
</dbReference>
<keyword evidence="10" id="KW-0418">Kinase</keyword>
<accession>S9VS73</accession>
<evidence type="ECO:0000256" key="1">
    <source>
        <dbReference type="ARBA" id="ARBA00010290"/>
    </source>
</evidence>
<dbReference type="PRINTS" id="PR00328">
    <property type="entry name" value="SAR1GTPBP"/>
</dbReference>
<feature type="binding site" evidence="8">
    <location>
        <position position="47"/>
    </location>
    <ligand>
        <name>Mg(2+)</name>
        <dbReference type="ChEBI" id="CHEBI:18420"/>
    </ligand>
</feature>
<evidence type="ECO:0000313" key="10">
    <source>
        <dbReference type="EMBL" id="CAD2214675.1"/>
    </source>
</evidence>
<dbReference type="InterPro" id="IPR045873">
    <property type="entry name" value="Arl2"/>
</dbReference>
<dbReference type="GO" id="GO:0003924">
    <property type="term" value="F:GTPase activity"/>
    <property type="evidence" value="ECO:0007669"/>
    <property type="project" value="InterPro"/>
</dbReference>
<dbReference type="Pfam" id="PF00025">
    <property type="entry name" value="Arf"/>
    <property type="match status" value="1"/>
</dbReference>
<dbReference type="EMBL" id="LR877147">
    <property type="protein sequence ID" value="CAD2214675.1"/>
    <property type="molecule type" value="Genomic_DNA"/>
</dbReference>
<evidence type="ECO:0000313" key="11">
    <source>
        <dbReference type="Proteomes" id="UP000515908"/>
    </source>
</evidence>
<dbReference type="PANTHER" id="PTHR45697">
    <property type="entry name" value="ADP-RIBOSYLATION FACTOR-LIKE PROTEIN 2-RELATED"/>
    <property type="match status" value="1"/>
</dbReference>
<keyword evidence="10" id="KW-0808">Transferase</keyword>
<evidence type="ECO:0000256" key="6">
    <source>
        <dbReference type="ARBA" id="ARBA00026198"/>
    </source>
</evidence>
<dbReference type="InterPro" id="IPR005225">
    <property type="entry name" value="Small_GTP-bd"/>
</dbReference>
<evidence type="ECO:0000256" key="9">
    <source>
        <dbReference type="RuleBase" id="RU003925"/>
    </source>
</evidence>
<name>S9VS73_9TRYP</name>
<dbReference type="VEuPathDB" id="TriTrypDB:ADEAN_000212600"/>
<evidence type="ECO:0000256" key="3">
    <source>
        <dbReference type="ARBA" id="ARBA00022741"/>
    </source>
</evidence>
<keyword evidence="4 7" id="KW-0342">GTP-binding</keyword>
<dbReference type="PROSITE" id="PS51417">
    <property type="entry name" value="ARF"/>
    <property type="match status" value="1"/>
</dbReference>
<evidence type="ECO:0000256" key="2">
    <source>
        <dbReference type="ARBA" id="ARBA00022707"/>
    </source>
</evidence>
<protein>
    <recommendedName>
        <fullName evidence="6">ADP-ribosylation factor-like protein 2</fullName>
    </recommendedName>
</protein>
<feature type="binding site" evidence="7">
    <location>
        <position position="69"/>
    </location>
    <ligand>
        <name>GTP</name>
        <dbReference type="ChEBI" id="CHEBI:37565"/>
    </ligand>
</feature>
<dbReference type="InterPro" id="IPR027417">
    <property type="entry name" value="P-loop_NTPase"/>
</dbReference>
<keyword evidence="5" id="KW-0449">Lipoprotein</keyword>
<evidence type="ECO:0000256" key="8">
    <source>
        <dbReference type="PIRSR" id="PIRSR606689-2"/>
    </source>
</evidence>
<dbReference type="GO" id="GO:0046872">
    <property type="term" value="F:metal ion binding"/>
    <property type="evidence" value="ECO:0007669"/>
    <property type="project" value="UniProtKB-KW"/>
</dbReference>
<keyword evidence="10" id="KW-0675">Receptor</keyword>
<dbReference type="AlphaFoldDB" id="S9VS73"/>
<evidence type="ECO:0000256" key="7">
    <source>
        <dbReference type="PIRSR" id="PIRSR606689-1"/>
    </source>
</evidence>
<dbReference type="Gene3D" id="3.40.50.300">
    <property type="entry name" value="P-loop containing nucleotide triphosphate hydrolases"/>
    <property type="match status" value="1"/>
</dbReference>
<organism evidence="10 11">
    <name type="scientific">Angomonas deanei</name>
    <dbReference type="NCBI Taxonomy" id="59799"/>
    <lineage>
        <taxon>Eukaryota</taxon>
        <taxon>Discoba</taxon>
        <taxon>Euglenozoa</taxon>
        <taxon>Kinetoplastea</taxon>
        <taxon>Metakinetoplastina</taxon>
        <taxon>Trypanosomatida</taxon>
        <taxon>Trypanosomatidae</taxon>
        <taxon>Strigomonadinae</taxon>
        <taxon>Angomonas</taxon>
    </lineage>
</organism>
<dbReference type="GO" id="GO:0005525">
    <property type="term" value="F:GTP binding"/>
    <property type="evidence" value="ECO:0007669"/>
    <property type="project" value="UniProtKB-KW"/>
</dbReference>
<gene>
    <name evidence="10" type="ORF">ADEAN_000212600</name>
</gene>
<dbReference type="InterPro" id="IPR044612">
    <property type="entry name" value="ARL2/3"/>
</dbReference>
<proteinExistence type="inferred from homology"/>
<dbReference type="SMART" id="SM00177">
    <property type="entry name" value="ARF"/>
    <property type="match status" value="1"/>
</dbReference>
<keyword evidence="8" id="KW-0479">Metal-binding</keyword>
<dbReference type="FunFam" id="3.40.50.300:FF:000393">
    <property type="entry name" value="ADP-ribosylation factor-like 2, arl2"/>
    <property type="match status" value="1"/>
</dbReference>
<dbReference type="CDD" id="cd04154">
    <property type="entry name" value="Arl2"/>
    <property type="match status" value="1"/>
</dbReference>
<dbReference type="Proteomes" id="UP000515908">
    <property type="component" value="Chromosome 03"/>
</dbReference>
<keyword evidence="11" id="KW-1185">Reference proteome</keyword>
<dbReference type="OrthoDB" id="2011769at2759"/>
<dbReference type="SUPFAM" id="SSF52540">
    <property type="entry name" value="P-loop containing nucleoside triphosphate hydrolases"/>
    <property type="match status" value="1"/>
</dbReference>
<feature type="binding site" evidence="7">
    <location>
        <begin position="23"/>
        <end position="30"/>
    </location>
    <ligand>
        <name>GTP</name>
        <dbReference type="ChEBI" id="CHEBI:37565"/>
    </ligand>
</feature>
<keyword evidence="8" id="KW-0460">Magnesium</keyword>
<feature type="binding site" evidence="7">
    <location>
        <begin position="125"/>
        <end position="128"/>
    </location>
    <ligand>
        <name>GTP</name>
        <dbReference type="ChEBI" id="CHEBI:37565"/>
    </ligand>
</feature>
<feature type="binding site" evidence="8">
    <location>
        <position position="30"/>
    </location>
    <ligand>
        <name>Mg(2+)</name>
        <dbReference type="ChEBI" id="CHEBI:18420"/>
    </ligand>
</feature>
<keyword evidence="3 7" id="KW-0547">Nucleotide-binding</keyword>
<evidence type="ECO:0000256" key="4">
    <source>
        <dbReference type="ARBA" id="ARBA00023134"/>
    </source>
</evidence>
<keyword evidence="2" id="KW-0519">Myristate</keyword>